<dbReference type="RefSeq" id="WP_373656777.1">
    <property type="nucleotide sequence ID" value="NZ_JBGUAW010000010.1"/>
</dbReference>
<dbReference type="InterPro" id="IPR025199">
    <property type="entry name" value="FtsK_4TM"/>
</dbReference>
<comment type="caution">
    <text evidence="18">The sequence shown here is derived from an EMBL/GenBank/DDBJ whole genome shotgun (WGS) entry which is preliminary data.</text>
</comment>
<feature type="region of interest" description="Disordered" evidence="15">
    <location>
        <begin position="707"/>
        <end position="729"/>
    </location>
</feature>
<dbReference type="SUPFAM" id="SSF46785">
    <property type="entry name" value="Winged helix' DNA-binding domain"/>
    <property type="match status" value="1"/>
</dbReference>
<evidence type="ECO:0000256" key="6">
    <source>
        <dbReference type="ARBA" id="ARBA00022692"/>
    </source>
</evidence>
<dbReference type="Proteomes" id="UP001575181">
    <property type="component" value="Unassembled WGS sequence"/>
</dbReference>
<keyword evidence="12 16" id="KW-0472">Membrane</keyword>
<dbReference type="InterPro" id="IPR036388">
    <property type="entry name" value="WH-like_DNA-bd_sf"/>
</dbReference>
<feature type="compositionally biased region" description="Acidic residues" evidence="15">
    <location>
        <begin position="264"/>
        <end position="274"/>
    </location>
</feature>
<keyword evidence="11" id="KW-0238">DNA-binding</keyword>
<evidence type="ECO:0000256" key="8">
    <source>
        <dbReference type="ARBA" id="ARBA00022829"/>
    </source>
</evidence>
<comment type="similarity">
    <text evidence="2">Belongs to the FtsK/SpoIIIE/SftA family.</text>
</comment>
<evidence type="ECO:0000256" key="10">
    <source>
        <dbReference type="ARBA" id="ARBA00022989"/>
    </source>
</evidence>
<evidence type="ECO:0000256" key="15">
    <source>
        <dbReference type="SAM" id="MobiDB-lite"/>
    </source>
</evidence>
<evidence type="ECO:0000256" key="3">
    <source>
        <dbReference type="ARBA" id="ARBA00020887"/>
    </source>
</evidence>
<keyword evidence="13" id="KW-0131">Cell cycle</keyword>
<evidence type="ECO:0000313" key="18">
    <source>
        <dbReference type="EMBL" id="MFA9461988.1"/>
    </source>
</evidence>
<dbReference type="InterPro" id="IPR002543">
    <property type="entry name" value="FtsK_dom"/>
</dbReference>
<dbReference type="Gene3D" id="3.40.50.300">
    <property type="entry name" value="P-loop containing nucleotide triphosphate hydrolases"/>
    <property type="match status" value="1"/>
</dbReference>
<feature type="region of interest" description="Disordered" evidence="15">
    <location>
        <begin position="773"/>
        <end position="792"/>
    </location>
</feature>
<evidence type="ECO:0000313" key="19">
    <source>
        <dbReference type="Proteomes" id="UP001575181"/>
    </source>
</evidence>
<evidence type="ECO:0000256" key="2">
    <source>
        <dbReference type="ARBA" id="ARBA00006474"/>
    </source>
</evidence>
<dbReference type="PROSITE" id="PS50901">
    <property type="entry name" value="FTSK"/>
    <property type="match status" value="1"/>
</dbReference>
<dbReference type="SMART" id="SM00843">
    <property type="entry name" value="Ftsk_gamma"/>
    <property type="match status" value="1"/>
</dbReference>
<comment type="subcellular location">
    <subcellularLocation>
        <location evidence="1">Cell membrane</location>
        <topology evidence="1">Multi-pass membrane protein</topology>
    </subcellularLocation>
</comment>
<feature type="compositionally biased region" description="Acidic residues" evidence="15">
    <location>
        <begin position="720"/>
        <end position="729"/>
    </location>
</feature>
<evidence type="ECO:0000256" key="14">
    <source>
        <dbReference type="PROSITE-ProRule" id="PRU00289"/>
    </source>
</evidence>
<feature type="domain" description="FtsK" evidence="17">
    <location>
        <begin position="438"/>
        <end position="647"/>
    </location>
</feature>
<feature type="binding site" evidence="14">
    <location>
        <begin position="455"/>
        <end position="462"/>
    </location>
    <ligand>
        <name>ATP</name>
        <dbReference type="ChEBI" id="CHEBI:30616"/>
    </ligand>
</feature>
<evidence type="ECO:0000256" key="5">
    <source>
        <dbReference type="ARBA" id="ARBA00022618"/>
    </source>
</evidence>
<keyword evidence="10 16" id="KW-1133">Transmembrane helix</keyword>
<proteinExistence type="inferred from homology"/>
<dbReference type="Pfam" id="PF01580">
    <property type="entry name" value="FtsK_SpoIIIE"/>
    <property type="match status" value="1"/>
</dbReference>
<organism evidence="18 19">
    <name type="scientific">Thiohalorhabdus methylotrophus</name>
    <dbReference type="NCBI Taxonomy" id="3242694"/>
    <lineage>
        <taxon>Bacteria</taxon>
        <taxon>Pseudomonadati</taxon>
        <taxon>Pseudomonadota</taxon>
        <taxon>Gammaproteobacteria</taxon>
        <taxon>Thiohalorhabdales</taxon>
        <taxon>Thiohalorhabdaceae</taxon>
        <taxon>Thiohalorhabdus</taxon>
    </lineage>
</organism>
<dbReference type="InterPro" id="IPR050206">
    <property type="entry name" value="FtsK/SpoIIIE/SftA"/>
</dbReference>
<dbReference type="SUPFAM" id="SSF52540">
    <property type="entry name" value="P-loop containing nucleoside triphosphate hydrolases"/>
    <property type="match status" value="1"/>
</dbReference>
<sequence length="792" mass="84636">MRTSLLRDSIAIVLLVAAGFAALALLTFHPEDPGWSLAAGAEVRNAAGPVGAYLADLLYRFFGLGAYLLVAGTVLQGIRQLFGKWERGQAAIRWGGALLVLPAAVALLHMLWPQPTPWLGGTGAGGITGLLLTSLLVPYLNIPGAGLTLTGLLVIGLTAASGRSWTEVLEATGRGTVGAARASRRGLARAGALLAAAASGPVRVLRSMGRRPRVYRAEGPEVRAPRVEPRTTLEHADSRDSVPDIEAEETAQPDSFEPPALEALEAEVPEEMPEPEAPPATPKQEKKARKASTKVDRGIPESPFPALDLLDPVTARKEGNREDGLEDQARLLEERLADFNVSATVTEYHSGPVVTRFELELAPGTKVNKVTNLSKDLARSLSVQSVRVVENVPGKPVIGLEVPRAKREMVRIREVIESEAFSEAESPLTLALGADIAGTPVVTDLGSMPHLLVAGTTGAGKSVGINSMLLSLVYKASAEDVRLILVDPKMLELSVYDGIPHLLAPVVTDMSEAANAFKWCIAEMERRFQLMAHVGVRSLAAYNQRIRDAKEAGDPLRGPSTDGIHEGPELEPQPWIVVVVDELADLMMVAGKQVEESITRLAQKARAAGIHLILATQRPSVDVLTGLIKANIPARISFQVNQRVDSRTILDQGGAEQLLGKGDMLFFPASYSAPRRVHGAFVDDNEVERVVGHLKTVGAPEYDEAVLSDPEEGNVAGEESGGEDAETDPLYDQAVQIVTESRRASISNVQRRLRVGYNRAARLIDAMERAGVVGPQQSNGGREVLAPPPVEG</sequence>
<feature type="transmembrane region" description="Helical" evidence="16">
    <location>
        <begin position="90"/>
        <end position="112"/>
    </location>
</feature>
<dbReference type="EMBL" id="JBGUAW010000010">
    <property type="protein sequence ID" value="MFA9461988.1"/>
    <property type="molecule type" value="Genomic_DNA"/>
</dbReference>
<protein>
    <recommendedName>
        <fullName evidence="3">DNA translocase FtsK</fullName>
    </recommendedName>
</protein>
<reference evidence="18 19" key="1">
    <citation type="submission" date="2024-08" db="EMBL/GenBank/DDBJ databases">
        <title>Whole-genome sequencing of halo(alkali)philic microorganisms from hypersaline lakes.</title>
        <authorList>
            <person name="Sorokin D.Y."/>
            <person name="Merkel A.Y."/>
            <person name="Messina E."/>
            <person name="Yakimov M."/>
        </authorList>
    </citation>
    <scope>NUCLEOTIDE SEQUENCE [LARGE SCALE GENOMIC DNA]</scope>
    <source>
        <strain evidence="18 19">Cl-TMA</strain>
    </source>
</reference>
<keyword evidence="5" id="KW-0132">Cell division</keyword>
<evidence type="ECO:0000256" key="12">
    <source>
        <dbReference type="ARBA" id="ARBA00023136"/>
    </source>
</evidence>
<dbReference type="InterPro" id="IPR041027">
    <property type="entry name" value="FtsK_alpha"/>
</dbReference>
<accession>A0ABV4TXK9</accession>
<keyword evidence="4" id="KW-1003">Cell membrane</keyword>
<evidence type="ECO:0000259" key="17">
    <source>
        <dbReference type="PROSITE" id="PS50901"/>
    </source>
</evidence>
<dbReference type="Gene3D" id="1.10.10.10">
    <property type="entry name" value="Winged helix-like DNA-binding domain superfamily/Winged helix DNA-binding domain"/>
    <property type="match status" value="1"/>
</dbReference>
<dbReference type="Pfam" id="PF09397">
    <property type="entry name" value="FtsK_gamma"/>
    <property type="match status" value="1"/>
</dbReference>
<feature type="region of interest" description="Disordered" evidence="15">
    <location>
        <begin position="216"/>
        <end position="307"/>
    </location>
</feature>
<evidence type="ECO:0000256" key="16">
    <source>
        <dbReference type="SAM" id="Phobius"/>
    </source>
</evidence>
<feature type="transmembrane region" description="Helical" evidence="16">
    <location>
        <begin position="186"/>
        <end position="205"/>
    </location>
</feature>
<evidence type="ECO:0000256" key="4">
    <source>
        <dbReference type="ARBA" id="ARBA00022475"/>
    </source>
</evidence>
<keyword evidence="6 16" id="KW-0812">Transmembrane</keyword>
<dbReference type="Pfam" id="PF13491">
    <property type="entry name" value="FtsK_4TM"/>
    <property type="match status" value="1"/>
</dbReference>
<dbReference type="InterPro" id="IPR027417">
    <property type="entry name" value="P-loop_NTPase"/>
</dbReference>
<name>A0ABV4TXK9_9GAMM</name>
<feature type="transmembrane region" description="Helical" evidence="16">
    <location>
        <begin position="57"/>
        <end position="78"/>
    </location>
</feature>
<dbReference type="PANTHER" id="PTHR22683">
    <property type="entry name" value="SPORULATION PROTEIN RELATED"/>
    <property type="match status" value="1"/>
</dbReference>
<gene>
    <name evidence="18" type="ORF">ACERLL_14280</name>
</gene>
<keyword evidence="8" id="KW-0159">Chromosome partition</keyword>
<dbReference type="InterPro" id="IPR036390">
    <property type="entry name" value="WH_DNA-bd_sf"/>
</dbReference>
<keyword evidence="7 14" id="KW-0547">Nucleotide-binding</keyword>
<feature type="compositionally biased region" description="Basic and acidic residues" evidence="15">
    <location>
        <begin position="216"/>
        <end position="242"/>
    </location>
</feature>
<dbReference type="InterPro" id="IPR018541">
    <property type="entry name" value="Ftsk_gamma"/>
</dbReference>
<dbReference type="CDD" id="cd01127">
    <property type="entry name" value="TrwB_TraG_TraD_VirD4"/>
    <property type="match status" value="1"/>
</dbReference>
<evidence type="ECO:0000256" key="9">
    <source>
        <dbReference type="ARBA" id="ARBA00022840"/>
    </source>
</evidence>
<evidence type="ECO:0000256" key="1">
    <source>
        <dbReference type="ARBA" id="ARBA00004651"/>
    </source>
</evidence>
<dbReference type="Gene3D" id="3.30.980.40">
    <property type="match status" value="1"/>
</dbReference>
<evidence type="ECO:0000256" key="13">
    <source>
        <dbReference type="ARBA" id="ARBA00023306"/>
    </source>
</evidence>
<dbReference type="Pfam" id="PF17854">
    <property type="entry name" value="FtsK_alpha"/>
    <property type="match status" value="1"/>
</dbReference>
<keyword evidence="9 14" id="KW-0067">ATP-binding</keyword>
<evidence type="ECO:0000256" key="7">
    <source>
        <dbReference type="ARBA" id="ARBA00022741"/>
    </source>
</evidence>
<dbReference type="PANTHER" id="PTHR22683:SF41">
    <property type="entry name" value="DNA TRANSLOCASE FTSK"/>
    <property type="match status" value="1"/>
</dbReference>
<evidence type="ECO:0000256" key="11">
    <source>
        <dbReference type="ARBA" id="ARBA00023125"/>
    </source>
</evidence>
<keyword evidence="19" id="KW-1185">Reference proteome</keyword>